<comment type="caution">
    <text evidence="2">The sequence shown here is derived from an EMBL/GenBank/DDBJ whole genome shotgun (WGS) entry which is preliminary data.</text>
</comment>
<keyword evidence="1" id="KW-1133">Transmembrane helix</keyword>
<keyword evidence="3" id="KW-1185">Reference proteome</keyword>
<keyword evidence="1" id="KW-0812">Transmembrane</keyword>
<reference evidence="2 3" key="1">
    <citation type="journal article" date="2013" name="Genome Announc.">
        <title>Draft Genome Sequence of the Lignocellulose Decomposer Thermobifida fusca Strain TM51.</title>
        <authorList>
            <person name="Toth A."/>
            <person name="Barna T."/>
            <person name="Nagy I."/>
            <person name="Horvath B."/>
            <person name="Nagy I."/>
            <person name="Tancsics A."/>
            <person name="Kriszt B."/>
            <person name="Baka E."/>
            <person name="Fekete C."/>
            <person name="Kukolya J."/>
        </authorList>
    </citation>
    <scope>NUCLEOTIDE SEQUENCE [LARGE SCALE GENOMIC DNA]</scope>
    <source>
        <strain evidence="2 3">TM51</strain>
    </source>
</reference>
<dbReference type="EMBL" id="AOSG01000051">
    <property type="protein sequence ID" value="EOR71086.1"/>
    <property type="molecule type" value="Genomic_DNA"/>
</dbReference>
<evidence type="ECO:0000256" key="1">
    <source>
        <dbReference type="SAM" id="Phobius"/>
    </source>
</evidence>
<keyword evidence="1" id="KW-0472">Membrane</keyword>
<protein>
    <submittedName>
        <fullName evidence="2">Uncharacterized protein</fullName>
    </submittedName>
</protein>
<feature type="transmembrane region" description="Helical" evidence="1">
    <location>
        <begin position="12"/>
        <end position="28"/>
    </location>
</feature>
<feature type="transmembrane region" description="Helical" evidence="1">
    <location>
        <begin position="34"/>
        <end position="50"/>
    </location>
</feature>
<name>A0A9P2WQS4_THEFU</name>
<dbReference type="Proteomes" id="UP000014184">
    <property type="component" value="Unassembled WGS sequence"/>
</dbReference>
<gene>
    <name evidence="2" type="ORF">TM51_09436</name>
</gene>
<proteinExistence type="predicted"/>
<dbReference type="RefSeq" id="WP_016188850.1">
    <property type="nucleotide sequence ID" value="NZ_AOSG01000051.1"/>
</dbReference>
<dbReference type="AlphaFoldDB" id="A0A9P2WQS4"/>
<evidence type="ECO:0000313" key="3">
    <source>
        <dbReference type="Proteomes" id="UP000014184"/>
    </source>
</evidence>
<accession>A0A9P2WQS4</accession>
<evidence type="ECO:0000313" key="2">
    <source>
        <dbReference type="EMBL" id="EOR71086.1"/>
    </source>
</evidence>
<organism evidence="2 3">
    <name type="scientific">Thermobifida fusca TM51</name>
    <dbReference type="NCBI Taxonomy" id="1169414"/>
    <lineage>
        <taxon>Bacteria</taxon>
        <taxon>Bacillati</taxon>
        <taxon>Actinomycetota</taxon>
        <taxon>Actinomycetes</taxon>
        <taxon>Streptosporangiales</taxon>
        <taxon>Nocardiopsidaceae</taxon>
        <taxon>Thermobifida</taxon>
    </lineage>
</organism>
<sequence>MDKPWVWENAAYWLLYVVALGAVLWHWAHGNPVLAGLCLIGVALSMRFITQSARREDAVGPPRP</sequence>